<dbReference type="Proteomes" id="UP000584670">
    <property type="component" value="Unassembled WGS sequence"/>
</dbReference>
<name>A0A7X1MCJ1_9ACTN</name>
<reference evidence="1 2" key="1">
    <citation type="submission" date="2020-08" db="EMBL/GenBank/DDBJ databases">
        <title>Streptomyces sp. PSKA01 genome sequencing and assembly.</title>
        <authorList>
            <person name="Mandal S."/>
            <person name="Maiti P.K."/>
            <person name="Das P."/>
        </authorList>
    </citation>
    <scope>NUCLEOTIDE SEQUENCE [LARGE SCALE GENOMIC DNA]</scope>
    <source>
        <strain evidence="1 2">PSKA01</strain>
    </source>
</reference>
<evidence type="ECO:0000313" key="2">
    <source>
        <dbReference type="Proteomes" id="UP000584670"/>
    </source>
</evidence>
<accession>A0A7X1MCJ1</accession>
<protein>
    <submittedName>
        <fullName evidence="1">Uncharacterized protein</fullName>
    </submittedName>
</protein>
<dbReference type="EMBL" id="JACMSF010000047">
    <property type="protein sequence ID" value="MBC2906262.1"/>
    <property type="molecule type" value="Genomic_DNA"/>
</dbReference>
<dbReference type="RefSeq" id="WP_186286169.1">
    <property type="nucleotide sequence ID" value="NZ_JACMSF010000047.1"/>
</dbReference>
<keyword evidence="2" id="KW-1185">Reference proteome</keyword>
<comment type="caution">
    <text evidence="1">The sequence shown here is derived from an EMBL/GenBank/DDBJ whole genome shotgun (WGS) entry which is preliminary data.</text>
</comment>
<dbReference type="AlphaFoldDB" id="A0A7X1MCJ1"/>
<organism evidence="1 2">
    <name type="scientific">Streptomyces cupreus</name>
    <dbReference type="NCBI Taxonomy" id="2759956"/>
    <lineage>
        <taxon>Bacteria</taxon>
        <taxon>Bacillati</taxon>
        <taxon>Actinomycetota</taxon>
        <taxon>Actinomycetes</taxon>
        <taxon>Kitasatosporales</taxon>
        <taxon>Streptomycetaceae</taxon>
        <taxon>Streptomyces</taxon>
    </lineage>
</organism>
<sequence>MLAMIRAGLAVGLIWATLLGAGNDTGVNRVIVPAGVAPLHREILAVSRPKARPAIVDVLVTLLDRAVEGAQSAAGYAAC</sequence>
<evidence type="ECO:0000313" key="1">
    <source>
        <dbReference type="EMBL" id="MBC2906262.1"/>
    </source>
</evidence>
<proteinExistence type="predicted"/>
<gene>
    <name evidence="1" type="ORF">H4N64_32945</name>
</gene>